<dbReference type="InterPro" id="IPR000241">
    <property type="entry name" value="RlmKL-like_Mtase"/>
</dbReference>
<dbReference type="Pfam" id="PF22020">
    <property type="entry name" value="RlmL_1st"/>
    <property type="match status" value="1"/>
</dbReference>
<dbReference type="GO" id="GO:0070043">
    <property type="term" value="F:rRNA (guanine-N7-)-methyltransferase activity"/>
    <property type="evidence" value="ECO:0007669"/>
    <property type="project" value="TreeGrafter"/>
</dbReference>
<dbReference type="PROSITE" id="PS51165">
    <property type="entry name" value="THUMP"/>
    <property type="match status" value="1"/>
</dbReference>
<dbReference type="SUPFAM" id="SSF53335">
    <property type="entry name" value="S-adenosyl-L-methionine-dependent methyltransferases"/>
    <property type="match status" value="1"/>
</dbReference>
<keyword evidence="1 5" id="KW-0489">Methyltransferase</keyword>
<evidence type="ECO:0000256" key="1">
    <source>
        <dbReference type="ARBA" id="ARBA00022603"/>
    </source>
</evidence>
<sequence length="387" mass="43932">MKKITLIATLTFGLEAVVKRELQALGFDDLRVSNGKVEFDATVADIPTVNLWLRSADRVLLKMGEFEAKDFDTLYEQTYALPWENWITEEGKFTVTGASVKSQLQSVRSCQAIVKKAVVERLSEEYDTDWFEESGPDFPIKVSVLNDLATLTLDTSGSGLNRRGYRKQAGRAAIKETLAAALVQLSFWNKERLLIDPMCGSGTILIEAAMIGRNIAPGLNREFASEFWPGIPAKAWKQARSHARSQVKSDLEMQLFGHDVDEESIYASKSNAKAAGVGKDIQFEKKDVRDLWIDQEHGIVISNFPYGVRMGNFKELNKLYISFNQTFKKKKGWSIYVLTADKKFPDYFKRAQPDRTRKLFNGTIEVRYYQYFGERPGSQVKEQETPE</sequence>
<evidence type="ECO:0000259" key="4">
    <source>
        <dbReference type="PROSITE" id="PS51165"/>
    </source>
</evidence>
<gene>
    <name evidence="5" type="ORF">H8E29_04550</name>
</gene>
<dbReference type="GO" id="GO:0008990">
    <property type="term" value="F:rRNA (guanine-N2-)-methyltransferase activity"/>
    <property type="evidence" value="ECO:0007669"/>
    <property type="project" value="TreeGrafter"/>
</dbReference>
<dbReference type="InterPro" id="IPR004114">
    <property type="entry name" value="THUMP_dom"/>
</dbReference>
<dbReference type="PROSITE" id="PS01261">
    <property type="entry name" value="UPF0020"/>
    <property type="match status" value="1"/>
</dbReference>
<keyword evidence="3" id="KW-0694">RNA-binding</keyword>
<dbReference type="AlphaFoldDB" id="A0A8J6TEG1"/>
<dbReference type="Gene3D" id="3.30.2130.30">
    <property type="match status" value="1"/>
</dbReference>
<evidence type="ECO:0000256" key="3">
    <source>
        <dbReference type="PROSITE-ProRule" id="PRU00529"/>
    </source>
</evidence>
<dbReference type="InterPro" id="IPR029063">
    <property type="entry name" value="SAM-dependent_MTases_sf"/>
</dbReference>
<dbReference type="InterPro" id="IPR053943">
    <property type="entry name" value="RlmKL-like_Mtase_CS"/>
</dbReference>
<dbReference type="Gene3D" id="3.40.50.150">
    <property type="entry name" value="Vaccinia Virus protein VP39"/>
    <property type="match status" value="1"/>
</dbReference>
<evidence type="ECO:0000256" key="2">
    <source>
        <dbReference type="ARBA" id="ARBA00022679"/>
    </source>
</evidence>
<dbReference type="SMART" id="SM00981">
    <property type="entry name" value="THUMP"/>
    <property type="match status" value="1"/>
</dbReference>
<dbReference type="EMBL" id="JACNJN010000070">
    <property type="protein sequence ID" value="MBC8334513.1"/>
    <property type="molecule type" value="Genomic_DNA"/>
</dbReference>
<proteinExistence type="predicted"/>
<organism evidence="5 6">
    <name type="scientific">Candidatus Desulfolinea nitratireducens</name>
    <dbReference type="NCBI Taxonomy" id="2841698"/>
    <lineage>
        <taxon>Bacteria</taxon>
        <taxon>Bacillati</taxon>
        <taxon>Chloroflexota</taxon>
        <taxon>Anaerolineae</taxon>
        <taxon>Anaerolineales</taxon>
        <taxon>Anaerolineales incertae sedis</taxon>
        <taxon>Candidatus Desulfolinea</taxon>
    </lineage>
</organism>
<dbReference type="GO" id="GO:0003723">
    <property type="term" value="F:RNA binding"/>
    <property type="evidence" value="ECO:0007669"/>
    <property type="project" value="UniProtKB-UniRule"/>
</dbReference>
<reference evidence="5 6" key="1">
    <citation type="submission" date="2020-08" db="EMBL/GenBank/DDBJ databases">
        <title>Bridging the membrane lipid divide: bacteria of the FCB group superphylum have the potential to synthesize archaeal ether lipids.</title>
        <authorList>
            <person name="Villanueva L."/>
            <person name="Von Meijenfeldt F.A.B."/>
            <person name="Westbye A.B."/>
            <person name="Yadav S."/>
            <person name="Hopmans E.C."/>
            <person name="Dutilh B.E."/>
            <person name="Sinninghe Damste J.S."/>
        </authorList>
    </citation>
    <scope>NUCLEOTIDE SEQUENCE [LARGE SCALE GENOMIC DNA]</scope>
    <source>
        <strain evidence="5">NIOZ-UU36</strain>
    </source>
</reference>
<keyword evidence="2" id="KW-0808">Transferase</keyword>
<dbReference type="Proteomes" id="UP000614469">
    <property type="component" value="Unassembled WGS sequence"/>
</dbReference>
<dbReference type="Pfam" id="PF02926">
    <property type="entry name" value="THUMP"/>
    <property type="match status" value="1"/>
</dbReference>
<protein>
    <submittedName>
        <fullName evidence="5">Class I SAM-dependent RNA methyltransferase</fullName>
    </submittedName>
</protein>
<feature type="domain" description="THUMP" evidence="4">
    <location>
        <begin position="45"/>
        <end position="155"/>
    </location>
</feature>
<evidence type="ECO:0000313" key="5">
    <source>
        <dbReference type="EMBL" id="MBC8334513.1"/>
    </source>
</evidence>
<dbReference type="CDD" id="cd11715">
    <property type="entry name" value="THUMP_AdoMetMT"/>
    <property type="match status" value="1"/>
</dbReference>
<dbReference type="InterPro" id="IPR054170">
    <property type="entry name" value="RlmL_1st"/>
</dbReference>
<comment type="caution">
    <text evidence="5">The sequence shown here is derived from an EMBL/GenBank/DDBJ whole genome shotgun (WGS) entry which is preliminary data.</text>
</comment>
<accession>A0A8J6TEG1</accession>
<evidence type="ECO:0000313" key="6">
    <source>
        <dbReference type="Proteomes" id="UP000614469"/>
    </source>
</evidence>
<dbReference type="PANTHER" id="PTHR47313">
    <property type="entry name" value="RIBOSOMAL RNA LARGE SUBUNIT METHYLTRANSFERASE K/L"/>
    <property type="match status" value="1"/>
</dbReference>
<dbReference type="Pfam" id="PF01170">
    <property type="entry name" value="UPF0020"/>
    <property type="match status" value="1"/>
</dbReference>
<name>A0A8J6TEG1_9CHLR</name>
<dbReference type="PANTHER" id="PTHR47313:SF1">
    <property type="entry name" value="RIBOSOMAL RNA LARGE SUBUNIT METHYLTRANSFERASE K_L"/>
    <property type="match status" value="1"/>
</dbReference>